<sequence>MDKEKLEELEGLKEDLKIKYEENFKLDNNSVIIILDEDEDAESTVEFVTIINLIINLGEKYNYTFIGISEFATTVAENLTLLKFTRARTL</sequence>
<gene>
    <name evidence="1" type="ORF">RO02_12545</name>
</gene>
<dbReference type="Proteomes" id="UP000067061">
    <property type="component" value="Plasmid unnamed1"/>
</dbReference>
<geneLocation type="plasmid" evidence="1 2">
    <name>unnamed1</name>
</geneLocation>
<evidence type="ECO:0000313" key="1">
    <source>
        <dbReference type="EMBL" id="ALM95429.1"/>
    </source>
</evidence>
<evidence type="ECO:0000313" key="2">
    <source>
        <dbReference type="Proteomes" id="UP000067061"/>
    </source>
</evidence>
<organism evidence="1 2">
    <name type="scientific">Fusobacterium nucleatum subsp. polymorphum</name>
    <name type="common">Fusobacterium polymorphum</name>
    <dbReference type="NCBI Taxonomy" id="76857"/>
    <lineage>
        <taxon>Bacteria</taxon>
        <taxon>Fusobacteriati</taxon>
        <taxon>Fusobacteriota</taxon>
        <taxon>Fusobacteriia</taxon>
        <taxon>Fusobacteriales</taxon>
        <taxon>Fusobacteriaceae</taxon>
        <taxon>Fusobacterium</taxon>
    </lineage>
</organism>
<dbReference type="EMBL" id="CP013122">
    <property type="protein sequence ID" value="ALM95429.1"/>
    <property type="molecule type" value="Genomic_DNA"/>
</dbReference>
<keyword evidence="1" id="KW-0614">Plasmid</keyword>
<dbReference type="AlphaFoldDB" id="A0AAC8WHS2"/>
<dbReference type="RefSeq" id="WP_060496896.1">
    <property type="nucleotide sequence ID" value="NZ_CP013122.1"/>
</dbReference>
<protein>
    <submittedName>
        <fullName evidence="1">Uncharacterized protein</fullName>
    </submittedName>
</protein>
<proteinExistence type="predicted"/>
<reference evidence="1 2" key="1">
    <citation type="submission" date="2015-11" db="EMBL/GenBank/DDBJ databases">
        <authorList>
            <person name="Kook J.-K."/>
            <person name="Park S.-N."/>
            <person name="Lim Y.K."/>
            <person name="Jo E."/>
        </authorList>
    </citation>
    <scope>NUCLEOTIDE SEQUENCE [LARGE SCALE GENOMIC DNA]</scope>
    <source>
        <strain evidence="1 2">ChDC F306</strain>
        <plasmid evidence="1 2">unnamed1</plasmid>
    </source>
</reference>
<accession>A0AAC8WHS2</accession>
<name>A0AAC8WHS2_FUSNP</name>